<organism evidence="4 5">
    <name type="scientific">Actinidia chinensis var. chinensis</name>
    <name type="common">Chinese soft-hair kiwi</name>
    <dbReference type="NCBI Taxonomy" id="1590841"/>
    <lineage>
        <taxon>Eukaryota</taxon>
        <taxon>Viridiplantae</taxon>
        <taxon>Streptophyta</taxon>
        <taxon>Embryophyta</taxon>
        <taxon>Tracheophyta</taxon>
        <taxon>Spermatophyta</taxon>
        <taxon>Magnoliopsida</taxon>
        <taxon>eudicotyledons</taxon>
        <taxon>Gunneridae</taxon>
        <taxon>Pentapetalae</taxon>
        <taxon>asterids</taxon>
        <taxon>Ericales</taxon>
        <taxon>Actinidiaceae</taxon>
        <taxon>Actinidia</taxon>
    </lineage>
</organism>
<dbReference type="InterPro" id="IPR011990">
    <property type="entry name" value="TPR-like_helical_dom_sf"/>
</dbReference>
<dbReference type="PANTHER" id="PTHR47447:SF24">
    <property type="entry name" value="PENTATRICOPEPTIDE REPEAT-CONTAINING PROTEIN"/>
    <property type="match status" value="1"/>
</dbReference>
<keyword evidence="2" id="KW-0677">Repeat</keyword>
<protein>
    <submittedName>
        <fullName evidence="4">Pentatricopeptide repeat-containing protein</fullName>
    </submittedName>
</protein>
<evidence type="ECO:0000256" key="1">
    <source>
        <dbReference type="ARBA" id="ARBA00007626"/>
    </source>
</evidence>
<dbReference type="Proteomes" id="UP000241394">
    <property type="component" value="Chromosome LG10"/>
</dbReference>
<dbReference type="SUPFAM" id="SSF48452">
    <property type="entry name" value="TPR-like"/>
    <property type="match status" value="1"/>
</dbReference>
<evidence type="ECO:0000313" key="4">
    <source>
        <dbReference type="EMBL" id="PSS19845.1"/>
    </source>
</evidence>
<dbReference type="EMBL" id="NKQK01000010">
    <property type="protein sequence ID" value="PSS19845.1"/>
    <property type="molecule type" value="Genomic_DNA"/>
</dbReference>
<keyword evidence="5" id="KW-1185">Reference proteome</keyword>
<accession>A0A2R6R3N1</accession>
<feature type="repeat" description="PPR" evidence="3">
    <location>
        <begin position="79"/>
        <end position="113"/>
    </location>
</feature>
<dbReference type="STRING" id="1590841.A0A2R6R3N1"/>
<proteinExistence type="inferred from homology"/>
<dbReference type="InterPro" id="IPR002885">
    <property type="entry name" value="PPR_rpt"/>
</dbReference>
<dbReference type="Gene3D" id="1.25.40.10">
    <property type="entry name" value="Tetratricopeptide repeat domain"/>
    <property type="match status" value="2"/>
</dbReference>
<dbReference type="AlphaFoldDB" id="A0A2R6R3N1"/>
<dbReference type="Pfam" id="PF01535">
    <property type="entry name" value="PPR"/>
    <property type="match status" value="1"/>
</dbReference>
<dbReference type="PROSITE" id="PS51375">
    <property type="entry name" value="PPR"/>
    <property type="match status" value="4"/>
</dbReference>
<dbReference type="OMA" id="RMAEANC"/>
<dbReference type="NCBIfam" id="TIGR00756">
    <property type="entry name" value="PPR"/>
    <property type="match status" value="4"/>
</dbReference>
<evidence type="ECO:0000313" key="5">
    <source>
        <dbReference type="Proteomes" id="UP000241394"/>
    </source>
</evidence>
<dbReference type="PANTHER" id="PTHR47447">
    <property type="entry name" value="OS03G0856100 PROTEIN"/>
    <property type="match status" value="1"/>
</dbReference>
<feature type="repeat" description="PPR" evidence="3">
    <location>
        <begin position="145"/>
        <end position="179"/>
    </location>
</feature>
<evidence type="ECO:0000256" key="3">
    <source>
        <dbReference type="PROSITE-ProRule" id="PRU00708"/>
    </source>
</evidence>
<comment type="similarity">
    <text evidence="1">Belongs to the PPR family. P subfamily.</text>
</comment>
<dbReference type="InParanoid" id="A0A2R6R3N1"/>
<name>A0A2R6R3N1_ACTCC</name>
<reference evidence="5" key="2">
    <citation type="journal article" date="2018" name="BMC Genomics">
        <title>A manually annotated Actinidia chinensis var. chinensis (kiwifruit) genome highlights the challenges associated with draft genomes and gene prediction in plants.</title>
        <authorList>
            <person name="Pilkington S.M."/>
            <person name="Crowhurst R."/>
            <person name="Hilario E."/>
            <person name="Nardozza S."/>
            <person name="Fraser L."/>
            <person name="Peng Y."/>
            <person name="Gunaseelan K."/>
            <person name="Simpson R."/>
            <person name="Tahir J."/>
            <person name="Deroles S.C."/>
            <person name="Templeton K."/>
            <person name="Luo Z."/>
            <person name="Davy M."/>
            <person name="Cheng C."/>
            <person name="McNeilage M."/>
            <person name="Scaglione D."/>
            <person name="Liu Y."/>
            <person name="Zhang Q."/>
            <person name="Datson P."/>
            <person name="De Silva N."/>
            <person name="Gardiner S.E."/>
            <person name="Bassett H."/>
            <person name="Chagne D."/>
            <person name="McCallum J."/>
            <person name="Dzierzon H."/>
            <person name="Deng C."/>
            <person name="Wang Y.Y."/>
            <person name="Barron L."/>
            <person name="Manako K."/>
            <person name="Bowen J."/>
            <person name="Foster T.M."/>
            <person name="Erridge Z.A."/>
            <person name="Tiffin H."/>
            <person name="Waite C.N."/>
            <person name="Davies K.M."/>
            <person name="Grierson E.P."/>
            <person name="Laing W.A."/>
            <person name="Kirk R."/>
            <person name="Chen X."/>
            <person name="Wood M."/>
            <person name="Montefiori M."/>
            <person name="Brummell D.A."/>
            <person name="Schwinn K.E."/>
            <person name="Catanach A."/>
            <person name="Fullerton C."/>
            <person name="Li D."/>
            <person name="Meiyalaghan S."/>
            <person name="Nieuwenhuizen N."/>
            <person name="Read N."/>
            <person name="Prakash R."/>
            <person name="Hunter D."/>
            <person name="Zhang H."/>
            <person name="McKenzie M."/>
            <person name="Knabel M."/>
            <person name="Harris A."/>
            <person name="Allan A.C."/>
            <person name="Gleave A."/>
            <person name="Chen A."/>
            <person name="Janssen B.J."/>
            <person name="Plunkett B."/>
            <person name="Ampomah-Dwamena C."/>
            <person name="Voogd C."/>
            <person name="Leif D."/>
            <person name="Lafferty D."/>
            <person name="Souleyre E.J.F."/>
            <person name="Varkonyi-Gasic E."/>
            <person name="Gambi F."/>
            <person name="Hanley J."/>
            <person name="Yao J.L."/>
            <person name="Cheung J."/>
            <person name="David K.M."/>
            <person name="Warren B."/>
            <person name="Marsh K."/>
            <person name="Snowden K.C."/>
            <person name="Lin-Wang K."/>
            <person name="Brian L."/>
            <person name="Martinez-Sanchez M."/>
            <person name="Wang M."/>
            <person name="Ileperuma N."/>
            <person name="Macnee N."/>
            <person name="Campin R."/>
            <person name="McAtee P."/>
            <person name="Drummond R.S.M."/>
            <person name="Espley R.V."/>
            <person name="Ireland H.S."/>
            <person name="Wu R."/>
            <person name="Atkinson R.G."/>
            <person name="Karunairetnam S."/>
            <person name="Bulley S."/>
            <person name="Chunkath S."/>
            <person name="Hanley Z."/>
            <person name="Storey R."/>
            <person name="Thrimawithana A.H."/>
            <person name="Thomson S."/>
            <person name="David C."/>
            <person name="Testolin R."/>
            <person name="Huang H."/>
            <person name="Hellens R.P."/>
            <person name="Schaffer R.J."/>
        </authorList>
    </citation>
    <scope>NUCLEOTIDE SEQUENCE [LARGE SCALE GENOMIC DNA]</scope>
    <source>
        <strain evidence="5">cv. Red5</strain>
    </source>
</reference>
<sequence>MIDIGCEQNAVTFNKMMRVHVKTGRTEKVQQVYNQMKQLSCPTDTVTYSFLIDCHYRYDNRKEAIQVLNTMVKKGCIPNAHTFNPIFRCISKARDVNAAHRLFIKMKKLKCKPCNILMWMFADSKSTDMVFKLKKEMDESEIDPNAEMYQILILMFCSMGHWNSAYNFFKEMIEEKCLKPGQLVYEMVLQVLRNAGQINKHEELVEKMVGRVFVSHPL</sequence>
<dbReference type="Pfam" id="PF12854">
    <property type="entry name" value="PPR_1"/>
    <property type="match status" value="1"/>
</dbReference>
<gene>
    <name evidence="4" type="ORF">CEY00_Acc11888</name>
</gene>
<dbReference type="Gramene" id="PSS19845">
    <property type="protein sequence ID" value="PSS19845"/>
    <property type="gene ID" value="CEY00_Acc11888"/>
</dbReference>
<feature type="repeat" description="PPR" evidence="3">
    <location>
        <begin position="44"/>
        <end position="78"/>
    </location>
</feature>
<dbReference type="OrthoDB" id="185373at2759"/>
<feature type="repeat" description="PPR" evidence="3">
    <location>
        <begin position="9"/>
        <end position="43"/>
    </location>
</feature>
<comment type="caution">
    <text evidence="4">The sequence shown here is derived from an EMBL/GenBank/DDBJ whole genome shotgun (WGS) entry which is preliminary data.</text>
</comment>
<dbReference type="Pfam" id="PF13041">
    <property type="entry name" value="PPR_2"/>
    <property type="match status" value="1"/>
</dbReference>
<evidence type="ECO:0000256" key="2">
    <source>
        <dbReference type="ARBA" id="ARBA00022737"/>
    </source>
</evidence>
<reference evidence="4 5" key="1">
    <citation type="submission" date="2017-07" db="EMBL/GenBank/DDBJ databases">
        <title>An improved, manually edited Actinidia chinensis var. chinensis (kiwifruit) genome highlights the challenges associated with draft genomes and gene prediction in plants.</title>
        <authorList>
            <person name="Pilkington S."/>
            <person name="Crowhurst R."/>
            <person name="Hilario E."/>
            <person name="Nardozza S."/>
            <person name="Fraser L."/>
            <person name="Peng Y."/>
            <person name="Gunaseelan K."/>
            <person name="Simpson R."/>
            <person name="Tahir J."/>
            <person name="Deroles S."/>
            <person name="Templeton K."/>
            <person name="Luo Z."/>
            <person name="Davy M."/>
            <person name="Cheng C."/>
            <person name="Mcneilage M."/>
            <person name="Scaglione D."/>
            <person name="Liu Y."/>
            <person name="Zhang Q."/>
            <person name="Datson P."/>
            <person name="De Silva N."/>
            <person name="Gardiner S."/>
            <person name="Bassett H."/>
            <person name="Chagne D."/>
            <person name="Mccallum J."/>
            <person name="Dzierzon H."/>
            <person name="Deng C."/>
            <person name="Wang Y.-Y."/>
            <person name="Barron N."/>
            <person name="Manako K."/>
            <person name="Bowen J."/>
            <person name="Foster T."/>
            <person name="Erridge Z."/>
            <person name="Tiffin H."/>
            <person name="Waite C."/>
            <person name="Davies K."/>
            <person name="Grierson E."/>
            <person name="Laing W."/>
            <person name="Kirk R."/>
            <person name="Chen X."/>
            <person name="Wood M."/>
            <person name="Montefiori M."/>
            <person name="Brummell D."/>
            <person name="Schwinn K."/>
            <person name="Catanach A."/>
            <person name="Fullerton C."/>
            <person name="Li D."/>
            <person name="Meiyalaghan S."/>
            <person name="Nieuwenhuizen N."/>
            <person name="Read N."/>
            <person name="Prakash R."/>
            <person name="Hunter D."/>
            <person name="Zhang H."/>
            <person name="Mckenzie M."/>
            <person name="Knabel M."/>
            <person name="Harris A."/>
            <person name="Allan A."/>
            <person name="Chen A."/>
            <person name="Janssen B."/>
            <person name="Plunkett B."/>
            <person name="Dwamena C."/>
            <person name="Voogd C."/>
            <person name="Leif D."/>
            <person name="Lafferty D."/>
            <person name="Souleyre E."/>
            <person name="Varkonyi-Gasic E."/>
            <person name="Gambi F."/>
            <person name="Hanley J."/>
            <person name="Yao J.-L."/>
            <person name="Cheung J."/>
            <person name="David K."/>
            <person name="Warren B."/>
            <person name="Marsh K."/>
            <person name="Snowden K."/>
            <person name="Lin-Wang K."/>
            <person name="Brian L."/>
            <person name="Martinez-Sanchez M."/>
            <person name="Wang M."/>
            <person name="Ileperuma N."/>
            <person name="Macnee N."/>
            <person name="Campin R."/>
            <person name="Mcatee P."/>
            <person name="Drummond R."/>
            <person name="Espley R."/>
            <person name="Ireland H."/>
            <person name="Wu R."/>
            <person name="Atkinson R."/>
            <person name="Karunairetnam S."/>
            <person name="Bulley S."/>
            <person name="Chunkath S."/>
            <person name="Hanley Z."/>
            <person name="Storey R."/>
            <person name="Thrimawithana A."/>
            <person name="Thomson S."/>
            <person name="David C."/>
            <person name="Testolin R."/>
        </authorList>
    </citation>
    <scope>NUCLEOTIDE SEQUENCE [LARGE SCALE GENOMIC DNA]</scope>
    <source>
        <strain evidence="5">cv. Red5</strain>
        <tissue evidence="4">Young leaf</tissue>
    </source>
</reference>